<dbReference type="Proteomes" id="UP000028837">
    <property type="component" value="Unassembled WGS sequence"/>
</dbReference>
<accession>A0A086J616</accession>
<protein>
    <submittedName>
        <fullName evidence="1">RNA polymerase B</fullName>
    </submittedName>
</protein>
<evidence type="ECO:0000313" key="2">
    <source>
        <dbReference type="Proteomes" id="UP000028837"/>
    </source>
</evidence>
<dbReference type="VEuPathDB" id="ToxoDB:TGDOM2_300660"/>
<name>A0A086J616_TOXGO</name>
<dbReference type="AlphaFoldDB" id="A0A086J616"/>
<reference evidence="1 2" key="1">
    <citation type="submission" date="2014-02" db="EMBL/GenBank/DDBJ databases">
        <authorList>
            <person name="Sibley D."/>
            <person name="Venepally P."/>
            <person name="Karamycheva S."/>
            <person name="Hadjithomas M."/>
            <person name="Khan A."/>
            <person name="Brunk B."/>
            <person name="Roos D."/>
            <person name="Caler E."/>
            <person name="Lorenzi H."/>
        </authorList>
    </citation>
    <scope>NUCLEOTIDE SEQUENCE [LARGE SCALE GENOMIC DNA]</scope>
    <source>
        <strain evidence="1 2">GAB2-2007-GAL-DOM2</strain>
    </source>
</reference>
<comment type="caution">
    <text evidence="1">The sequence shown here is derived from an EMBL/GenBank/DDBJ whole genome shotgun (WGS) entry which is preliminary data.</text>
</comment>
<dbReference type="EMBL" id="AHZU02004901">
    <property type="protein sequence ID" value="KFG27584.1"/>
    <property type="molecule type" value="Genomic_DNA"/>
</dbReference>
<proteinExistence type="predicted"/>
<sequence length="65" mass="8217">MNFKIKTFFSIKSNKIFYTDFYFFLKKKLIILIKNIFPEYFNFNNKYKNWNLICLYDLLYFKVNN</sequence>
<evidence type="ECO:0000313" key="1">
    <source>
        <dbReference type="EMBL" id="KFG27584.1"/>
    </source>
</evidence>
<organism evidence="1 2">
    <name type="scientific">Toxoplasma gondii GAB2-2007-GAL-DOM2</name>
    <dbReference type="NCBI Taxonomy" id="1130820"/>
    <lineage>
        <taxon>Eukaryota</taxon>
        <taxon>Sar</taxon>
        <taxon>Alveolata</taxon>
        <taxon>Apicomplexa</taxon>
        <taxon>Conoidasida</taxon>
        <taxon>Coccidia</taxon>
        <taxon>Eucoccidiorida</taxon>
        <taxon>Eimeriorina</taxon>
        <taxon>Sarcocystidae</taxon>
        <taxon>Toxoplasma</taxon>
    </lineage>
</organism>
<gene>
    <name evidence="1" type="ORF">TGDOM2_300660</name>
</gene>
<feature type="non-terminal residue" evidence="1">
    <location>
        <position position="65"/>
    </location>
</feature>